<feature type="region of interest" description="Disordered" evidence="1">
    <location>
        <begin position="1"/>
        <end position="66"/>
    </location>
</feature>
<sequence length="66" mass="7431">MSQQPEMPSEGDKEFEEKVEQRMADKQDAEPDDDTYSNAPQEEQKTEVPVLEEDEESLANPGSTDA</sequence>
<proteinExistence type="predicted"/>
<dbReference type="RefSeq" id="WP_344123757.1">
    <property type="nucleotide sequence ID" value="NZ_BAAAOA010000046.1"/>
</dbReference>
<feature type="compositionally biased region" description="Basic and acidic residues" evidence="1">
    <location>
        <begin position="10"/>
        <end position="29"/>
    </location>
</feature>
<evidence type="ECO:0008006" key="4">
    <source>
        <dbReference type="Google" id="ProtNLM"/>
    </source>
</evidence>
<dbReference type="Proteomes" id="UP001501204">
    <property type="component" value="Unassembled WGS sequence"/>
</dbReference>
<gene>
    <name evidence="2" type="ORF">GCM10009767_29540</name>
</gene>
<evidence type="ECO:0000313" key="3">
    <source>
        <dbReference type="Proteomes" id="UP001501204"/>
    </source>
</evidence>
<protein>
    <recommendedName>
        <fullName evidence="4">Multidrug transporter</fullName>
    </recommendedName>
</protein>
<dbReference type="EMBL" id="BAAAOA010000046">
    <property type="protein sequence ID" value="GAA1769784.1"/>
    <property type="molecule type" value="Genomic_DNA"/>
</dbReference>
<keyword evidence="3" id="KW-1185">Reference proteome</keyword>
<name>A0ABP4X7H3_9MICC</name>
<evidence type="ECO:0000313" key="2">
    <source>
        <dbReference type="EMBL" id="GAA1769784.1"/>
    </source>
</evidence>
<reference evidence="3" key="1">
    <citation type="journal article" date="2019" name="Int. J. Syst. Evol. Microbiol.">
        <title>The Global Catalogue of Microorganisms (GCM) 10K type strain sequencing project: providing services to taxonomists for standard genome sequencing and annotation.</title>
        <authorList>
            <consortium name="The Broad Institute Genomics Platform"/>
            <consortium name="The Broad Institute Genome Sequencing Center for Infectious Disease"/>
            <person name="Wu L."/>
            <person name="Ma J."/>
        </authorList>
    </citation>
    <scope>NUCLEOTIDE SEQUENCE [LARGE SCALE GENOMIC DNA]</scope>
    <source>
        <strain evidence="3">JCM 14735</strain>
    </source>
</reference>
<organism evidence="2 3">
    <name type="scientific">Kocuria aegyptia</name>
    <dbReference type="NCBI Taxonomy" id="330943"/>
    <lineage>
        <taxon>Bacteria</taxon>
        <taxon>Bacillati</taxon>
        <taxon>Actinomycetota</taxon>
        <taxon>Actinomycetes</taxon>
        <taxon>Micrococcales</taxon>
        <taxon>Micrococcaceae</taxon>
        <taxon>Kocuria</taxon>
    </lineage>
</organism>
<evidence type="ECO:0000256" key="1">
    <source>
        <dbReference type="SAM" id="MobiDB-lite"/>
    </source>
</evidence>
<comment type="caution">
    <text evidence="2">The sequence shown here is derived from an EMBL/GenBank/DDBJ whole genome shotgun (WGS) entry which is preliminary data.</text>
</comment>
<accession>A0ABP4X7H3</accession>